<dbReference type="OrthoDB" id="2370938at2759"/>
<accession>A0A9N9DFB8</accession>
<sequence>SQLLDKIHQQIIPIQSVTLNSNCELKFKEVIKKAKKSCNCATDLFLKKLTDNKLLRKNFSYVILKDLETLLSEKIKNEPSEITLITNHLDYIMKGIFHHPNKHIVQWSNTVLNESKSRKFEGQSKQPNFVVSVIYQLQIEAVVFVGEVSSPSQKNNVYKNCNNLIQIGVIIKDCMDFSIDKGANINVIGFQCIDKKINLIKGTYFMLYIGQISVLTSVKEILFFVDEIETLLGVQEIFQKIYNTIYDKFCNPELPTIKTEFKCDTLNTPKFN</sequence>
<name>A0A9N9DFB8_9GLOM</name>
<evidence type="ECO:0000313" key="2">
    <source>
        <dbReference type="Proteomes" id="UP000789706"/>
    </source>
</evidence>
<reference evidence="1" key="1">
    <citation type="submission" date="2021-06" db="EMBL/GenBank/DDBJ databases">
        <authorList>
            <person name="Kallberg Y."/>
            <person name="Tangrot J."/>
            <person name="Rosling A."/>
        </authorList>
    </citation>
    <scope>NUCLEOTIDE SEQUENCE</scope>
    <source>
        <strain evidence="1">AZ414A</strain>
    </source>
</reference>
<dbReference type="EMBL" id="CAJVPK010004069">
    <property type="protein sequence ID" value="CAG8633623.1"/>
    <property type="molecule type" value="Genomic_DNA"/>
</dbReference>
<evidence type="ECO:0000313" key="1">
    <source>
        <dbReference type="EMBL" id="CAG8633623.1"/>
    </source>
</evidence>
<dbReference type="AlphaFoldDB" id="A0A9N9DFB8"/>
<feature type="non-terminal residue" evidence="1">
    <location>
        <position position="1"/>
    </location>
</feature>
<comment type="caution">
    <text evidence="1">The sequence shown here is derived from an EMBL/GenBank/DDBJ whole genome shotgun (WGS) entry which is preliminary data.</text>
</comment>
<gene>
    <name evidence="1" type="ORF">DEBURN_LOCUS10881</name>
</gene>
<protein>
    <submittedName>
        <fullName evidence="1">9229_t:CDS:1</fullName>
    </submittedName>
</protein>
<keyword evidence="2" id="KW-1185">Reference proteome</keyword>
<proteinExistence type="predicted"/>
<dbReference type="Proteomes" id="UP000789706">
    <property type="component" value="Unassembled WGS sequence"/>
</dbReference>
<organism evidence="1 2">
    <name type="scientific">Diversispora eburnea</name>
    <dbReference type="NCBI Taxonomy" id="1213867"/>
    <lineage>
        <taxon>Eukaryota</taxon>
        <taxon>Fungi</taxon>
        <taxon>Fungi incertae sedis</taxon>
        <taxon>Mucoromycota</taxon>
        <taxon>Glomeromycotina</taxon>
        <taxon>Glomeromycetes</taxon>
        <taxon>Diversisporales</taxon>
        <taxon>Diversisporaceae</taxon>
        <taxon>Diversispora</taxon>
    </lineage>
</organism>